<reference evidence="1 2" key="1">
    <citation type="submission" date="2021-05" db="EMBL/GenBank/DDBJ databases">
        <title>Genome Assembly of Synthetic Allotetraploid Brassica napus Reveals Homoeologous Exchanges between Subgenomes.</title>
        <authorList>
            <person name="Davis J.T."/>
        </authorList>
    </citation>
    <scope>NUCLEOTIDE SEQUENCE [LARGE SCALE GENOMIC DNA]</scope>
    <source>
        <strain evidence="2">cv. Da-Ae</strain>
        <tissue evidence="1">Seedling</tissue>
    </source>
</reference>
<evidence type="ECO:0008006" key="3">
    <source>
        <dbReference type="Google" id="ProtNLM"/>
    </source>
</evidence>
<protein>
    <recommendedName>
        <fullName evidence="3">Replication factor A C-terminal domain-containing protein</fullName>
    </recommendedName>
</protein>
<feature type="non-terminal residue" evidence="1">
    <location>
        <position position="173"/>
    </location>
</feature>
<accession>A0ABQ7ZAR7</accession>
<dbReference type="Gene3D" id="2.40.50.140">
    <property type="entry name" value="Nucleic acid-binding proteins"/>
    <property type="match status" value="1"/>
</dbReference>
<name>A0ABQ7ZAR7_BRANA</name>
<evidence type="ECO:0000313" key="1">
    <source>
        <dbReference type="EMBL" id="KAH0877317.1"/>
    </source>
</evidence>
<keyword evidence="2" id="KW-1185">Reference proteome</keyword>
<dbReference type="EMBL" id="JAGKQM010000015">
    <property type="protein sequence ID" value="KAH0877317.1"/>
    <property type="molecule type" value="Genomic_DNA"/>
</dbReference>
<comment type="caution">
    <text evidence="1">The sequence shown here is derived from an EMBL/GenBank/DDBJ whole genome shotgun (WGS) entry which is preliminary data.</text>
</comment>
<evidence type="ECO:0000313" key="2">
    <source>
        <dbReference type="Proteomes" id="UP000824890"/>
    </source>
</evidence>
<organism evidence="1 2">
    <name type="scientific">Brassica napus</name>
    <name type="common">Rape</name>
    <dbReference type="NCBI Taxonomy" id="3708"/>
    <lineage>
        <taxon>Eukaryota</taxon>
        <taxon>Viridiplantae</taxon>
        <taxon>Streptophyta</taxon>
        <taxon>Embryophyta</taxon>
        <taxon>Tracheophyta</taxon>
        <taxon>Spermatophyta</taxon>
        <taxon>Magnoliopsida</taxon>
        <taxon>eudicotyledons</taxon>
        <taxon>Gunneridae</taxon>
        <taxon>Pentapetalae</taxon>
        <taxon>rosids</taxon>
        <taxon>malvids</taxon>
        <taxon>Brassicales</taxon>
        <taxon>Brassicaceae</taxon>
        <taxon>Brassiceae</taxon>
        <taxon>Brassica</taxon>
    </lineage>
</organism>
<dbReference type="InterPro" id="IPR012340">
    <property type="entry name" value="NA-bd_OB-fold"/>
</dbReference>
<proteinExistence type="predicted"/>
<dbReference type="Proteomes" id="UP000824890">
    <property type="component" value="Unassembled WGS sequence"/>
</dbReference>
<gene>
    <name evidence="1" type="ORF">HID58_064711</name>
</gene>
<feature type="non-terminal residue" evidence="1">
    <location>
        <position position="1"/>
    </location>
</feature>
<sequence>RCISTYKKVNLLPYHPHRRVFVLPPLRWDCSDSANQEMYALPRCKVIHPLSMSNEPVSPIPEEYFRFRNHSEMLDYFDNEYISSIIAEGLCQGLNLALIVAELNEFIITRVTGIMMDIRWCYFSCSRCTKKLQRTISGFTCLTCNNSNDVGVLQYYAADGVNPEETPLPFYRI</sequence>